<dbReference type="EMBL" id="SRPF01000008">
    <property type="protein sequence ID" value="TGN38026.1"/>
    <property type="molecule type" value="Genomic_DNA"/>
</dbReference>
<proteinExistence type="predicted"/>
<organism evidence="1 2">
    <name type="scientific">Marinobacter confluentis</name>
    <dbReference type="NCBI Taxonomy" id="1697557"/>
    <lineage>
        <taxon>Bacteria</taxon>
        <taxon>Pseudomonadati</taxon>
        <taxon>Pseudomonadota</taxon>
        <taxon>Gammaproteobacteria</taxon>
        <taxon>Pseudomonadales</taxon>
        <taxon>Marinobacteraceae</taxon>
        <taxon>Marinobacter</taxon>
    </lineage>
</organism>
<dbReference type="Proteomes" id="UP000298325">
    <property type="component" value="Unassembled WGS sequence"/>
</dbReference>
<dbReference type="AlphaFoldDB" id="A0A4Z1BFL8"/>
<evidence type="ECO:0000313" key="2">
    <source>
        <dbReference type="Proteomes" id="UP000298325"/>
    </source>
</evidence>
<dbReference type="OrthoDB" id="1676884at2"/>
<dbReference type="RefSeq" id="WP_135804597.1">
    <property type="nucleotide sequence ID" value="NZ_SRPF01000008.1"/>
</dbReference>
<accession>A0A4Z1BFL8</accession>
<sequence length="183" mass="19885">MALNETRSTITAEQNATLEQLIQNNDRKGFYVALYEMTGSQAALDMAEISSSSGIRGGAAWAINEWMVKTVPGYPQGDNPVGEFSVLIANETLGAIQQIDPDTYEVPSDLDIYLQAHRTWDQVGGASNPNLGDYFPGNMVIAAHYHDVGNHQEALNWGLLAKDEALGIIQSTLCNHPLKSVHA</sequence>
<reference evidence="1 2" key="1">
    <citation type="submission" date="2019-04" db="EMBL/GenBank/DDBJ databases">
        <authorList>
            <person name="Park S."/>
            <person name="Yoon J.-H."/>
        </authorList>
    </citation>
    <scope>NUCLEOTIDE SEQUENCE [LARGE SCALE GENOMIC DNA]</scope>
    <source>
        <strain evidence="1 2">HJM-18</strain>
    </source>
</reference>
<comment type="caution">
    <text evidence="1">The sequence shown here is derived from an EMBL/GenBank/DDBJ whole genome shotgun (WGS) entry which is preliminary data.</text>
</comment>
<name>A0A4Z1BFL8_9GAMM</name>
<keyword evidence="2" id="KW-1185">Reference proteome</keyword>
<evidence type="ECO:0000313" key="1">
    <source>
        <dbReference type="EMBL" id="TGN38026.1"/>
    </source>
</evidence>
<gene>
    <name evidence="1" type="ORF">E5Q11_16725</name>
</gene>
<protein>
    <submittedName>
        <fullName evidence="1">Uncharacterized protein</fullName>
    </submittedName>
</protein>